<dbReference type="Pfam" id="PF06568">
    <property type="entry name" value="YjiS-like"/>
    <property type="match status" value="1"/>
</dbReference>
<proteinExistence type="predicted"/>
<organism evidence="3 4">
    <name type="scientific">Halomonas heilongjiangensis</name>
    <dbReference type="NCBI Taxonomy" id="1387883"/>
    <lineage>
        <taxon>Bacteria</taxon>
        <taxon>Pseudomonadati</taxon>
        <taxon>Pseudomonadota</taxon>
        <taxon>Gammaproteobacteria</taxon>
        <taxon>Oceanospirillales</taxon>
        <taxon>Halomonadaceae</taxon>
        <taxon>Halomonas</taxon>
    </lineage>
</organism>
<evidence type="ECO:0000313" key="4">
    <source>
        <dbReference type="Proteomes" id="UP000235346"/>
    </source>
</evidence>
<keyword evidence="4" id="KW-1185">Reference proteome</keyword>
<gene>
    <name evidence="3" type="ORF">C1H66_10665</name>
</gene>
<comment type="caution">
    <text evidence="3">The sequence shown here is derived from an EMBL/GenBank/DDBJ whole genome shotgun (WGS) entry which is preliminary data.</text>
</comment>
<evidence type="ECO:0000313" key="3">
    <source>
        <dbReference type="EMBL" id="PMR69448.1"/>
    </source>
</evidence>
<dbReference type="RefSeq" id="WP_102627865.1">
    <property type="nucleotide sequence ID" value="NZ_PDOH01000028.1"/>
</dbReference>
<feature type="domain" description="YjiS-like" evidence="2">
    <location>
        <begin position="10"/>
        <end position="42"/>
    </location>
</feature>
<evidence type="ECO:0000256" key="1">
    <source>
        <dbReference type="SAM" id="MobiDB-lite"/>
    </source>
</evidence>
<dbReference type="Proteomes" id="UP000235346">
    <property type="component" value="Unassembled WGS sequence"/>
</dbReference>
<dbReference type="EMBL" id="PNRE01000047">
    <property type="protein sequence ID" value="PMR69448.1"/>
    <property type="molecule type" value="Genomic_DNA"/>
</dbReference>
<dbReference type="InterPro" id="IPR009506">
    <property type="entry name" value="YjiS-like"/>
</dbReference>
<feature type="region of interest" description="Disordered" evidence="1">
    <location>
        <begin position="53"/>
        <end position="74"/>
    </location>
</feature>
<name>A0A2N7TMU4_9GAMM</name>
<accession>A0A2N7TMU4</accession>
<sequence length="86" mass="9624">MAIARTAKGIIRSVRAHYTKRRQYAELRECDPRMLRDIGLRWERGNLVAINPEREQATAPARPTPRNKAVEPAPSAVCPCCGARLA</sequence>
<dbReference type="AlphaFoldDB" id="A0A2N7TMU4"/>
<dbReference type="OrthoDB" id="6184316at2"/>
<protein>
    <recommendedName>
        <fullName evidence="2">YjiS-like domain-containing protein</fullName>
    </recommendedName>
</protein>
<evidence type="ECO:0000259" key="2">
    <source>
        <dbReference type="Pfam" id="PF06568"/>
    </source>
</evidence>
<reference evidence="3 4" key="1">
    <citation type="submission" date="2018-01" db="EMBL/GenBank/DDBJ databases">
        <title>Halomonas endophytica sp. nov., isolated from storage liquid in the stems of Populus euphratica.</title>
        <authorList>
            <person name="Chen C."/>
        </authorList>
    </citation>
    <scope>NUCLEOTIDE SEQUENCE [LARGE SCALE GENOMIC DNA]</scope>
    <source>
        <strain evidence="3 4">DSM 26881</strain>
    </source>
</reference>